<dbReference type="OrthoDB" id="6239435at2759"/>
<dbReference type="EMBL" id="GG663738">
    <property type="protein sequence ID" value="EEH58152.1"/>
    <property type="molecule type" value="Genomic_DNA"/>
</dbReference>
<evidence type="ECO:0000313" key="3">
    <source>
        <dbReference type="Proteomes" id="UP000001876"/>
    </source>
</evidence>
<dbReference type="KEGG" id="mpp:MICPUCDRAFT_67499"/>
<keyword evidence="3" id="KW-1185">Reference proteome</keyword>
<dbReference type="GeneID" id="9683264"/>
<reference evidence="2 3" key="1">
    <citation type="journal article" date="2009" name="Science">
        <title>Green evolution and dynamic adaptations revealed by genomes of the marine picoeukaryotes Micromonas.</title>
        <authorList>
            <person name="Worden A.Z."/>
            <person name="Lee J.H."/>
            <person name="Mock T."/>
            <person name="Rouze P."/>
            <person name="Simmons M.P."/>
            <person name="Aerts A.L."/>
            <person name="Allen A.E."/>
            <person name="Cuvelier M.L."/>
            <person name="Derelle E."/>
            <person name="Everett M.V."/>
            <person name="Foulon E."/>
            <person name="Grimwood J."/>
            <person name="Gundlach H."/>
            <person name="Henrissat B."/>
            <person name="Napoli C."/>
            <person name="McDonald S.M."/>
            <person name="Parker M.S."/>
            <person name="Rombauts S."/>
            <person name="Salamov A."/>
            <person name="Von Dassow P."/>
            <person name="Badger J.H."/>
            <person name="Coutinho P.M."/>
            <person name="Demir E."/>
            <person name="Dubchak I."/>
            <person name="Gentemann C."/>
            <person name="Eikrem W."/>
            <person name="Gready J.E."/>
            <person name="John U."/>
            <person name="Lanier W."/>
            <person name="Lindquist E.A."/>
            <person name="Lucas S."/>
            <person name="Mayer K.F."/>
            <person name="Moreau H."/>
            <person name="Not F."/>
            <person name="Otillar R."/>
            <person name="Panaud O."/>
            <person name="Pangilinan J."/>
            <person name="Paulsen I."/>
            <person name="Piegu B."/>
            <person name="Poliakov A."/>
            <person name="Robbens S."/>
            <person name="Schmutz J."/>
            <person name="Toulza E."/>
            <person name="Wyss T."/>
            <person name="Zelensky A."/>
            <person name="Zhou K."/>
            <person name="Armbrust E.V."/>
            <person name="Bhattacharya D."/>
            <person name="Goodenough U.W."/>
            <person name="Van de Peer Y."/>
            <person name="Grigoriev I.V."/>
        </authorList>
    </citation>
    <scope>NUCLEOTIDE SEQUENCE [LARGE SCALE GENOMIC DNA]</scope>
    <source>
        <strain evidence="2 3">CCMP1545</strain>
    </source>
</reference>
<dbReference type="AlphaFoldDB" id="C1MQW5"/>
<dbReference type="RefSeq" id="XP_003058201.1">
    <property type="nucleotide sequence ID" value="XM_003058155.1"/>
</dbReference>
<protein>
    <submittedName>
        <fullName evidence="2">Predicted protein</fullName>
    </submittedName>
</protein>
<evidence type="ECO:0000256" key="1">
    <source>
        <dbReference type="SAM" id="MobiDB-lite"/>
    </source>
</evidence>
<gene>
    <name evidence="2" type="ORF">MICPUCDRAFT_67499</name>
</gene>
<accession>C1MQW5</accession>
<organism evidence="3">
    <name type="scientific">Micromonas pusilla (strain CCMP1545)</name>
    <name type="common">Picoplanktonic green alga</name>
    <dbReference type="NCBI Taxonomy" id="564608"/>
    <lineage>
        <taxon>Eukaryota</taxon>
        <taxon>Viridiplantae</taxon>
        <taxon>Chlorophyta</taxon>
        <taxon>Mamiellophyceae</taxon>
        <taxon>Mamiellales</taxon>
        <taxon>Mamiellaceae</taxon>
        <taxon>Micromonas</taxon>
    </lineage>
</organism>
<name>C1MQW5_MICPC</name>
<dbReference type="OMA" id="CIKPITF"/>
<dbReference type="eggNOG" id="ENOG502SDR5">
    <property type="taxonomic scope" value="Eukaryota"/>
</dbReference>
<dbReference type="Proteomes" id="UP000001876">
    <property type="component" value="Unassembled WGS sequence"/>
</dbReference>
<evidence type="ECO:0000313" key="2">
    <source>
        <dbReference type="EMBL" id="EEH58152.1"/>
    </source>
</evidence>
<sequence length="175" mass="19019">MGRIKQYFVDQGLTPADIPKAFIFHEVISVAFAAFTWSTCYAIQPSVTLMTPLSKLPIASKAAGAFDKALAFSDKKVASMGWLKKVPLVKNAAPRRLTVSLAESLMFRGAVKPITFGGKLYLSYQFVMWGKDRARQKAEKSGKDVADGKRKKKSKRSEPASLTLSTSTPGGLVTA</sequence>
<feature type="compositionally biased region" description="Polar residues" evidence="1">
    <location>
        <begin position="160"/>
        <end position="169"/>
    </location>
</feature>
<proteinExistence type="predicted"/>
<feature type="region of interest" description="Disordered" evidence="1">
    <location>
        <begin position="136"/>
        <end position="175"/>
    </location>
</feature>
<feature type="compositionally biased region" description="Basic and acidic residues" evidence="1">
    <location>
        <begin position="136"/>
        <end position="148"/>
    </location>
</feature>